<comment type="caution">
    <text evidence="1">The sequence shown here is derived from an EMBL/GenBank/DDBJ whole genome shotgun (WGS) entry which is preliminary data.</text>
</comment>
<evidence type="ECO:0000313" key="2">
    <source>
        <dbReference type="Proteomes" id="UP000075304"/>
    </source>
</evidence>
<organism evidence="1 2">
    <name type="scientific">Heyndrickxia coagulans</name>
    <name type="common">Weizmannia coagulans</name>
    <dbReference type="NCBI Taxonomy" id="1398"/>
    <lineage>
        <taxon>Bacteria</taxon>
        <taxon>Bacillati</taxon>
        <taxon>Bacillota</taxon>
        <taxon>Bacilli</taxon>
        <taxon>Bacillales</taxon>
        <taxon>Bacillaceae</taxon>
        <taxon>Heyndrickxia</taxon>
    </lineage>
</organism>
<dbReference type="PATRIC" id="fig|1398.25.peg.1971"/>
<sequence length="117" mass="13055">MDNPEETVGDTDYVFLARVDEKTGTEYKNTTQIETEDGTKEISTPYTNYKVTVLENMKGELETDTSIPVQKAGGISEDGSSIVTFDEDNLPAAGQSYVFLAMHKKMVLYLFQARIQT</sequence>
<reference evidence="1 2" key="1">
    <citation type="submission" date="2016-01" db="EMBL/GenBank/DDBJ databases">
        <title>Genome Sequences of Twelve Sporeforming Bacillus Species Isolated from Foods.</title>
        <authorList>
            <person name="Berendsen E.M."/>
            <person name="Wells-Bennik M.H."/>
            <person name="Krawcyk A.O."/>
            <person name="De Jong A."/>
            <person name="Holsappel S."/>
            <person name="Eijlander R.T."/>
            <person name="Kuipers O.P."/>
        </authorList>
    </citation>
    <scope>NUCLEOTIDE SEQUENCE [LARGE SCALE GENOMIC DNA]</scope>
    <source>
        <strain evidence="1 2">B4099</strain>
    </source>
</reference>
<accession>A0A150KH55</accession>
<dbReference type="RefSeq" id="WP_244490560.1">
    <property type="nucleotide sequence ID" value="NZ_LQYI01000027.1"/>
</dbReference>
<evidence type="ECO:0000313" key="1">
    <source>
        <dbReference type="EMBL" id="KYC71506.1"/>
    </source>
</evidence>
<proteinExistence type="predicted"/>
<dbReference type="AlphaFoldDB" id="A0A150KH55"/>
<protein>
    <submittedName>
        <fullName evidence="1">Uncharacterized protein</fullName>
    </submittedName>
</protein>
<name>A0A150KH55_HEYCO</name>
<gene>
    <name evidence="1" type="ORF">B4099_1164</name>
</gene>
<dbReference type="EMBL" id="LQYI01000027">
    <property type="protein sequence ID" value="KYC71506.1"/>
    <property type="molecule type" value="Genomic_DNA"/>
</dbReference>
<dbReference type="Proteomes" id="UP000075304">
    <property type="component" value="Unassembled WGS sequence"/>
</dbReference>